<dbReference type="Proteomes" id="UP000295351">
    <property type="component" value="Unassembled WGS sequence"/>
</dbReference>
<dbReference type="InterPro" id="IPR011044">
    <property type="entry name" value="Quino_amine_DH_bsu"/>
</dbReference>
<dbReference type="InterPro" id="IPR009739">
    <property type="entry name" value="LprI-like_N"/>
</dbReference>
<dbReference type="InterPro" id="IPR011600">
    <property type="entry name" value="Pept_C14_caspase"/>
</dbReference>
<evidence type="ECO:0000313" key="4">
    <source>
        <dbReference type="EMBL" id="TCN45026.1"/>
    </source>
</evidence>
<dbReference type="RefSeq" id="WP_162853067.1">
    <property type="nucleotide sequence ID" value="NZ_BAABEI010000003.1"/>
</dbReference>
<reference evidence="4 5" key="1">
    <citation type="submission" date="2019-03" db="EMBL/GenBank/DDBJ databases">
        <title>Genomic Encyclopedia of Type Strains, Phase IV (KMG-IV): sequencing the most valuable type-strain genomes for metagenomic binning, comparative biology and taxonomic classification.</title>
        <authorList>
            <person name="Goeker M."/>
        </authorList>
    </citation>
    <scope>NUCLEOTIDE SEQUENCE [LARGE SCALE GENOMIC DNA]</scope>
    <source>
        <strain evidence="4 5">DSM 18401</strain>
    </source>
</reference>
<protein>
    <submittedName>
        <fullName evidence="4">Uncharacterized protein DUF1311</fullName>
    </submittedName>
</protein>
<dbReference type="Gene3D" id="3.40.50.1460">
    <property type="match status" value="1"/>
</dbReference>
<dbReference type="GO" id="GO:0004197">
    <property type="term" value="F:cysteine-type endopeptidase activity"/>
    <property type="evidence" value="ECO:0007669"/>
    <property type="project" value="InterPro"/>
</dbReference>
<dbReference type="InterPro" id="IPR018247">
    <property type="entry name" value="EF_Hand_1_Ca_BS"/>
</dbReference>
<dbReference type="GO" id="GO:0005576">
    <property type="term" value="C:extracellular region"/>
    <property type="evidence" value="ECO:0007669"/>
    <property type="project" value="TreeGrafter"/>
</dbReference>
<sequence>MRLTFVLPASAVLLLLFALSATAQPSFDCRKASNAVEQAICADPALAALDAEMSAVYGAARAAATGSAAETLVAEQRAWLRQRGRCGGDAACLGRQMRERIAVLRRSPVVETGAMACPAALGEARALVAGIRFTVGLTQKLTPDTGLQLGYQFPAARPSPLPLFIVADFPPATRFRGKGFLPLTAGAKGPDGLRHAQARVRAIIPLFGRQPAASGLITAFLLSAGRQDIGVSLVTGGKCGEHVLRTERSPDLTVQLGLPEIVVQDRFTTDAPEMVLADASGRHAMKVYDGRYEVFDRETGALLLARAGLNPRFSPAGRFVAAGRATDNRIEVVDLADGAVIQVLRPGVLAWARNDSFIVLGAEIRQLENTVVSTLDSDLVTGTSMRNMEVGWLTEIVLDIDRMFVAMTGPNADGLKDGGLFWDMISDETHDLAESGPGLFALMSQGKSDDFDPDGARKALRQLVKTHRGIDIPLESPLWRFGEPVRVTHGMESYRINAREPDVQAFVAEDQAVENPLPAVTATAADTDERCETAEDGRGLARVEGGDVLCAVAVAGRGLGRLPQPVFQASEATIFDRIGDVIGEIDRVSRIDHDTYGDHMDFGAARKAKIDALVTEIAAATPAIRGRIRPLPREDIGLACSTSAEAFDPAAIEQAWRWGEETKVRRLLFVNCYAGSSRISQAGLILVSDGLIVDIDRQLVPDKASEDTSAFGWSASDASAISVFAVAQERILVSASYSGMAAVIDTRTGRRIGNLMPLDNPTLVRAMRLTRDGRHLVQLNHDGRFTVSRVDTGEQALAGVHIDDEIVVMLPDGRFDTSYEGAHALNVRFAGMAGLQTVHQFGAALHRPGLAQAVLAGHDVAARPETLGAPPLVAFSARAAEAGRRRLVVSASDDTALARLRVFVDGRLVSERAVTGATAEAVFEIDDPGGGHWITVLADDADGLVSTPKGLVLPPPAGGRGMLHAVLVGIDAYSGDPAIPALSFARSDAERLKAVLAQAGDGRREPILLTDEAARAETILKAVADAVAAAGPEDTLLFSFAGHAVGSGERGTTGELLLALPGTRTAALKETALAWREVAAVLAKAEAKVVVLLDACHTGLAGSSAFATNDDVAGALLTRAGAPMVVLAASKGRQVALESAGRGGGVFTSAIVEVLGAGRGAADADTNGVIDLGEFYAAVKTRVLRDTEGRQSPWLARNLLVGDMALF</sequence>
<dbReference type="PROSITE" id="PS00018">
    <property type="entry name" value="EF_HAND_1"/>
    <property type="match status" value="1"/>
</dbReference>
<name>A0A4R2CVB3_SHIGR</name>
<gene>
    <name evidence="4" type="ORF">EV665_108166</name>
</gene>
<organism evidence="4 5">
    <name type="scientific">Shinella granuli</name>
    <dbReference type="NCBI Taxonomy" id="323621"/>
    <lineage>
        <taxon>Bacteria</taxon>
        <taxon>Pseudomonadati</taxon>
        <taxon>Pseudomonadota</taxon>
        <taxon>Alphaproteobacteria</taxon>
        <taxon>Hyphomicrobiales</taxon>
        <taxon>Rhizobiaceae</taxon>
        <taxon>Shinella</taxon>
    </lineage>
</organism>
<proteinExistence type="predicted"/>
<dbReference type="PANTHER" id="PTHR37549:SF1">
    <property type="entry name" value="LIPOPROTEIN LPRI"/>
    <property type="match status" value="1"/>
</dbReference>
<accession>A0A4R2CVB3</accession>
<dbReference type="GO" id="GO:0006508">
    <property type="term" value="P:proteolysis"/>
    <property type="evidence" value="ECO:0007669"/>
    <property type="project" value="InterPro"/>
</dbReference>
<dbReference type="Pfam" id="PF00656">
    <property type="entry name" value="Peptidase_C14"/>
    <property type="match status" value="1"/>
</dbReference>
<keyword evidence="5" id="KW-1185">Reference proteome</keyword>
<dbReference type="PANTHER" id="PTHR37549">
    <property type="entry name" value="LIPOPROTEIN LPRI"/>
    <property type="match status" value="1"/>
</dbReference>
<feature type="domain" description="Lysozyme inhibitor LprI-like N-terminal" evidence="3">
    <location>
        <begin position="29"/>
        <end position="102"/>
    </location>
</feature>
<keyword evidence="1" id="KW-0732">Signal</keyword>
<dbReference type="SUPFAM" id="SSF52129">
    <property type="entry name" value="Caspase-like"/>
    <property type="match status" value="1"/>
</dbReference>
<dbReference type="InterPro" id="IPR029030">
    <property type="entry name" value="Caspase-like_dom_sf"/>
</dbReference>
<evidence type="ECO:0000259" key="3">
    <source>
        <dbReference type="Pfam" id="PF07007"/>
    </source>
</evidence>
<feature type="signal peptide" evidence="1">
    <location>
        <begin position="1"/>
        <end position="23"/>
    </location>
</feature>
<dbReference type="InterPro" id="IPR052755">
    <property type="entry name" value="Lysozyme_Inhibitor_LprI"/>
</dbReference>
<feature type="chain" id="PRO_5020881739" evidence="1">
    <location>
        <begin position="24"/>
        <end position="1207"/>
    </location>
</feature>
<dbReference type="Pfam" id="PF07007">
    <property type="entry name" value="LprI"/>
    <property type="match status" value="1"/>
</dbReference>
<dbReference type="Gene3D" id="1.20.1270.180">
    <property type="match status" value="1"/>
</dbReference>
<evidence type="ECO:0000256" key="1">
    <source>
        <dbReference type="SAM" id="SignalP"/>
    </source>
</evidence>
<feature type="domain" description="Peptidase C14 caspase" evidence="2">
    <location>
        <begin position="964"/>
        <end position="1198"/>
    </location>
</feature>
<dbReference type="SUPFAM" id="SSF50969">
    <property type="entry name" value="YVTN repeat-like/Quinoprotein amine dehydrogenase"/>
    <property type="match status" value="1"/>
</dbReference>
<dbReference type="EMBL" id="SLVX01000008">
    <property type="protein sequence ID" value="TCN45026.1"/>
    <property type="molecule type" value="Genomic_DNA"/>
</dbReference>
<dbReference type="AlphaFoldDB" id="A0A4R2CVB3"/>
<evidence type="ECO:0000259" key="2">
    <source>
        <dbReference type="Pfam" id="PF00656"/>
    </source>
</evidence>
<comment type="caution">
    <text evidence="4">The sequence shown here is derived from an EMBL/GenBank/DDBJ whole genome shotgun (WGS) entry which is preliminary data.</text>
</comment>
<evidence type="ECO:0000313" key="5">
    <source>
        <dbReference type="Proteomes" id="UP000295351"/>
    </source>
</evidence>